<keyword evidence="6" id="KW-0269">Exonuclease</keyword>
<evidence type="ECO:0000256" key="1">
    <source>
        <dbReference type="ARBA" id="ARBA00022763"/>
    </source>
</evidence>
<organism evidence="6 7">
    <name type="scientific">Nocardioides perillae</name>
    <dbReference type="NCBI Taxonomy" id="1119534"/>
    <lineage>
        <taxon>Bacteria</taxon>
        <taxon>Bacillati</taxon>
        <taxon>Actinomycetota</taxon>
        <taxon>Actinomycetes</taxon>
        <taxon>Propionibacteriales</taxon>
        <taxon>Nocardioidaceae</taxon>
        <taxon>Nocardioides</taxon>
    </lineage>
</organism>
<accession>A0A7Y9UM89</accession>
<dbReference type="SUPFAM" id="SSF52980">
    <property type="entry name" value="Restriction endonuclease-like"/>
    <property type="match status" value="1"/>
</dbReference>
<dbReference type="InterPro" id="IPR011335">
    <property type="entry name" value="Restrct_endonuc-II-like"/>
</dbReference>
<dbReference type="Gene3D" id="3.90.320.10">
    <property type="match status" value="1"/>
</dbReference>
<comment type="caution">
    <text evidence="6">The sequence shown here is derived from an EMBL/GenBank/DDBJ whole genome shotgun (WGS) entry which is preliminary data.</text>
</comment>
<feature type="domain" description="PD-(D/E)XK endonuclease-like" evidence="5">
    <location>
        <begin position="31"/>
        <end position="277"/>
    </location>
</feature>
<evidence type="ECO:0000256" key="2">
    <source>
        <dbReference type="ARBA" id="ARBA00022806"/>
    </source>
</evidence>
<dbReference type="GO" id="GO:0006281">
    <property type="term" value="P:DNA repair"/>
    <property type="evidence" value="ECO:0007669"/>
    <property type="project" value="UniProtKB-KW"/>
</dbReference>
<evidence type="ECO:0000259" key="5">
    <source>
        <dbReference type="Pfam" id="PF12705"/>
    </source>
</evidence>
<evidence type="ECO:0000256" key="3">
    <source>
        <dbReference type="ARBA" id="ARBA00023204"/>
    </source>
</evidence>
<dbReference type="GO" id="GO:0004527">
    <property type="term" value="F:exonuclease activity"/>
    <property type="evidence" value="ECO:0007669"/>
    <property type="project" value="UniProtKB-KW"/>
</dbReference>
<dbReference type="GO" id="GO:0004386">
    <property type="term" value="F:helicase activity"/>
    <property type="evidence" value="ECO:0007669"/>
    <property type="project" value="UniProtKB-KW"/>
</dbReference>
<dbReference type="InterPro" id="IPR011604">
    <property type="entry name" value="PDDEXK-like_dom_sf"/>
</dbReference>
<evidence type="ECO:0000256" key="4">
    <source>
        <dbReference type="SAM" id="MobiDB-lite"/>
    </source>
</evidence>
<protein>
    <submittedName>
        <fullName evidence="6">Putative RecB family exonuclease</fullName>
    </submittedName>
</protein>
<keyword evidence="6" id="KW-0378">Hydrolase</keyword>
<dbReference type="Proteomes" id="UP000544110">
    <property type="component" value="Unassembled WGS sequence"/>
</dbReference>
<keyword evidence="1" id="KW-0227">DNA damage</keyword>
<sequence length="369" mass="39648">MDVSTAPPPPPVSPAEARSTRVDGVHVLGALSPSRAGDFMTCPLLYRFRSVDRLPEPPSPDAVRGTVVHRVLEELFDVPAAERTPDRARAMLEPAWEQVLEADPTLAGMFDADGGPEVGRWLASCATVLDRWFTLEDPRRLEPAERELYVETVLDSRLLLRGFVDRLDVAPNGMLRVVDYKTGRAPGPGFEGKALFQLKFYGLVLWRTRGVVPAVLQLVYLGSGEVLRYEPDEADLLATERKVEAVWRAIRAAEESGDWRPRRSRLCGWCAHQALCPEWGGTPPPLSGSETVPLGPEGGLGAVLHADAGEDAAEVGLDGAVADPEAGGDLLVAEPGLQQPEHLGLAHREGGAHLGAPAEQGAGGLGVQR</sequence>
<reference evidence="6 7" key="1">
    <citation type="submission" date="2020-07" db="EMBL/GenBank/DDBJ databases">
        <title>Sequencing the genomes of 1000 actinobacteria strains.</title>
        <authorList>
            <person name="Klenk H.-P."/>
        </authorList>
    </citation>
    <scope>NUCLEOTIDE SEQUENCE [LARGE SCALE GENOMIC DNA]</scope>
    <source>
        <strain evidence="6 7">DSM 24552</strain>
    </source>
</reference>
<name>A0A7Y9UM89_9ACTN</name>
<evidence type="ECO:0000313" key="6">
    <source>
        <dbReference type="EMBL" id="NYG55857.1"/>
    </source>
</evidence>
<dbReference type="Pfam" id="PF12705">
    <property type="entry name" value="PDDEXK_1"/>
    <property type="match status" value="1"/>
</dbReference>
<keyword evidence="7" id="KW-1185">Reference proteome</keyword>
<evidence type="ECO:0000313" key="7">
    <source>
        <dbReference type="Proteomes" id="UP000544110"/>
    </source>
</evidence>
<keyword evidence="3" id="KW-0234">DNA repair</keyword>
<keyword evidence="2" id="KW-0347">Helicase</keyword>
<feature type="region of interest" description="Disordered" evidence="4">
    <location>
        <begin position="350"/>
        <end position="369"/>
    </location>
</feature>
<dbReference type="InterPro" id="IPR038726">
    <property type="entry name" value="PDDEXK_AddAB-type"/>
</dbReference>
<proteinExistence type="predicted"/>
<gene>
    <name evidence="6" type="ORF">BJ989_002161</name>
</gene>
<dbReference type="AlphaFoldDB" id="A0A7Y9UM89"/>
<keyword evidence="2" id="KW-0067">ATP-binding</keyword>
<dbReference type="EMBL" id="JACCAC010000001">
    <property type="protein sequence ID" value="NYG55857.1"/>
    <property type="molecule type" value="Genomic_DNA"/>
</dbReference>
<keyword evidence="2" id="KW-0547">Nucleotide-binding</keyword>
<keyword evidence="6" id="KW-0540">Nuclease</keyword>